<gene>
    <name evidence="2" type="ORF">PTTG_29626</name>
</gene>
<organism evidence="2">
    <name type="scientific">Puccinia triticina (isolate 1-1 / race 1 (BBBD))</name>
    <name type="common">Brown leaf rust fungus</name>
    <dbReference type="NCBI Taxonomy" id="630390"/>
    <lineage>
        <taxon>Eukaryota</taxon>
        <taxon>Fungi</taxon>
        <taxon>Dikarya</taxon>
        <taxon>Basidiomycota</taxon>
        <taxon>Pucciniomycotina</taxon>
        <taxon>Pucciniomycetes</taxon>
        <taxon>Pucciniales</taxon>
        <taxon>Pucciniaceae</taxon>
        <taxon>Puccinia</taxon>
    </lineage>
</organism>
<evidence type="ECO:0000313" key="2">
    <source>
        <dbReference type="EMBL" id="OAV87002.1"/>
    </source>
</evidence>
<evidence type="ECO:0000313" key="4">
    <source>
        <dbReference type="Proteomes" id="UP000005240"/>
    </source>
</evidence>
<proteinExistence type="predicted"/>
<dbReference type="GO" id="GO:0005778">
    <property type="term" value="C:peroxisomal membrane"/>
    <property type="evidence" value="ECO:0007669"/>
    <property type="project" value="InterPro"/>
</dbReference>
<dbReference type="VEuPathDB" id="FungiDB:PTTG_29626"/>
<dbReference type="EMBL" id="ADAS02000655">
    <property type="protein sequence ID" value="OAV87002.1"/>
    <property type="molecule type" value="Genomic_DNA"/>
</dbReference>
<dbReference type="AlphaFoldDB" id="A0A180G3I6"/>
<accession>A0A180G3I6</accession>
<reference evidence="2" key="2">
    <citation type="submission" date="2016-05" db="EMBL/GenBank/DDBJ databases">
        <title>Comparative analysis highlights variable genome content of wheat rusts and divergence of the mating loci.</title>
        <authorList>
            <person name="Cuomo C.A."/>
            <person name="Bakkeren G."/>
            <person name="Szabo L."/>
            <person name="Khalil H."/>
            <person name="Joly D."/>
            <person name="Goldberg J."/>
            <person name="Young S."/>
            <person name="Zeng Q."/>
            <person name="Fellers J."/>
        </authorList>
    </citation>
    <scope>NUCLEOTIDE SEQUENCE [LARGE SCALE GENOMIC DNA]</scope>
    <source>
        <strain evidence="2">1-1 BBBD Race 1</strain>
    </source>
</reference>
<evidence type="ECO:0000256" key="1">
    <source>
        <dbReference type="SAM" id="MobiDB-lite"/>
    </source>
</evidence>
<protein>
    <recommendedName>
        <fullName evidence="5">Peroxin-3</fullName>
    </recommendedName>
</protein>
<dbReference type="GO" id="GO:0030674">
    <property type="term" value="F:protein-macromolecule adaptor activity"/>
    <property type="evidence" value="ECO:0007669"/>
    <property type="project" value="TreeGrafter"/>
</dbReference>
<dbReference type="PANTHER" id="PTHR28080:SF1">
    <property type="entry name" value="PEROXISOMAL BIOGENESIS FACTOR 3"/>
    <property type="match status" value="1"/>
</dbReference>
<dbReference type="InterPro" id="IPR006966">
    <property type="entry name" value="Peroxin-3"/>
</dbReference>
<dbReference type="OrthoDB" id="45930at2759"/>
<feature type="compositionally biased region" description="Polar residues" evidence="1">
    <location>
        <begin position="93"/>
        <end position="104"/>
    </location>
</feature>
<keyword evidence="4" id="KW-1185">Reference proteome</keyword>
<dbReference type="EnsemblFungi" id="PTTG_29626-t43_1">
    <property type="protein sequence ID" value="PTTG_29626-t43_1-p1"/>
    <property type="gene ID" value="PTTG_29626"/>
</dbReference>
<sequence length="433" mass="48083">MDYLGRLMARSRRPMTIVASVFGGGYLAVSYLRSKVDEMQDSLTRTHACKENLRRRFEQNQEDCSFTVEALIPTLGKQVVELMNVEQLAEVLSQTKKSRPSVQASPEEDERARGKKAGEGESDSREEHDRWPLSLEDSMTSAELNPTATISTQPVGSLPDALAGLLVRPDGSVLQKRSEIWREMMVLSFSRLFTSLYGVSLLALQTHVQLGLLGRDAYLSSILSAEKDAAAAGAHPPDEHALDTPTERRYLTFSYWYLHHGWLVLARRTRQAVVEVLGPRSLKDSVSGPELLELFGLVRQKVEFEADGRQFNFTPVLLPTSGSEELATLEQGGMGGREECGVDGRLRRLLDETQDFLDCPDFRVVLASAMAGLVGLCHSNLLGDGRTRFVDLLPLVSRESLEILRATPNQYIQTVGETAELKEFSSVIYTTFG</sequence>
<reference evidence="3 4" key="3">
    <citation type="journal article" date="2017" name="G3 (Bethesda)">
        <title>Comparative analysis highlights variable genome content of wheat rusts and divergence of the mating loci.</title>
        <authorList>
            <person name="Cuomo C.A."/>
            <person name="Bakkeren G."/>
            <person name="Khalil H.B."/>
            <person name="Panwar V."/>
            <person name="Joly D."/>
            <person name="Linning R."/>
            <person name="Sakthikumar S."/>
            <person name="Song X."/>
            <person name="Adiconis X."/>
            <person name="Fan L."/>
            <person name="Goldberg J.M."/>
            <person name="Levin J.Z."/>
            <person name="Young S."/>
            <person name="Zeng Q."/>
            <person name="Anikster Y."/>
            <person name="Bruce M."/>
            <person name="Wang M."/>
            <person name="Yin C."/>
            <person name="McCallum B."/>
            <person name="Szabo L.J."/>
            <person name="Hulbert S."/>
            <person name="Chen X."/>
            <person name="Fellers J.P."/>
        </authorList>
    </citation>
    <scope>NUCLEOTIDE SEQUENCE</scope>
    <source>
        <strain evidence="3">isolate 1-1 / race 1 (BBBD)</strain>
        <strain evidence="4">Isolate 1-1 / race 1 (BBBD)</strain>
    </source>
</reference>
<evidence type="ECO:0000313" key="3">
    <source>
        <dbReference type="EnsemblFungi" id="PTTG_29626-t43_1-p1"/>
    </source>
</evidence>
<dbReference type="STRING" id="630390.A0A180G3I6"/>
<name>A0A180G3I6_PUCT1</name>
<dbReference type="Pfam" id="PF04882">
    <property type="entry name" value="Peroxin-3"/>
    <property type="match status" value="1"/>
</dbReference>
<feature type="region of interest" description="Disordered" evidence="1">
    <location>
        <begin position="93"/>
        <end position="137"/>
    </location>
</feature>
<evidence type="ECO:0008006" key="5">
    <source>
        <dbReference type="Google" id="ProtNLM"/>
    </source>
</evidence>
<reference evidence="2" key="1">
    <citation type="submission" date="2009-11" db="EMBL/GenBank/DDBJ databases">
        <authorList>
            <consortium name="The Broad Institute Genome Sequencing Platform"/>
            <person name="Ward D."/>
            <person name="Feldgarden M."/>
            <person name="Earl A."/>
            <person name="Young S.K."/>
            <person name="Zeng Q."/>
            <person name="Koehrsen M."/>
            <person name="Alvarado L."/>
            <person name="Berlin A."/>
            <person name="Bochicchio J."/>
            <person name="Borenstein D."/>
            <person name="Chapman S.B."/>
            <person name="Chen Z."/>
            <person name="Engels R."/>
            <person name="Freedman E."/>
            <person name="Gellesch M."/>
            <person name="Goldberg J."/>
            <person name="Griggs A."/>
            <person name="Gujja S."/>
            <person name="Heilman E."/>
            <person name="Heiman D."/>
            <person name="Hepburn T."/>
            <person name="Howarth C."/>
            <person name="Jen D."/>
            <person name="Larson L."/>
            <person name="Lewis B."/>
            <person name="Mehta T."/>
            <person name="Park D."/>
            <person name="Pearson M."/>
            <person name="Roberts A."/>
            <person name="Saif S."/>
            <person name="Shea T."/>
            <person name="Shenoy N."/>
            <person name="Sisk P."/>
            <person name="Stolte C."/>
            <person name="Sykes S."/>
            <person name="Thomson T."/>
            <person name="Walk T."/>
            <person name="White J."/>
            <person name="Yandava C."/>
            <person name="Izard J."/>
            <person name="Baranova O.V."/>
            <person name="Blanton J.M."/>
            <person name="Tanner A.C."/>
            <person name="Dewhirst F.E."/>
            <person name="Haas B."/>
            <person name="Nusbaum C."/>
            <person name="Birren B."/>
        </authorList>
    </citation>
    <scope>NUCLEOTIDE SEQUENCE [LARGE SCALE GENOMIC DNA]</scope>
    <source>
        <strain evidence="2">1-1 BBBD Race 1</strain>
    </source>
</reference>
<reference evidence="3" key="4">
    <citation type="submission" date="2025-05" db="UniProtKB">
        <authorList>
            <consortium name="EnsemblFungi"/>
        </authorList>
    </citation>
    <scope>IDENTIFICATION</scope>
    <source>
        <strain evidence="3">isolate 1-1 / race 1 (BBBD)</strain>
    </source>
</reference>
<dbReference type="GO" id="GO:0045046">
    <property type="term" value="P:protein import into peroxisome membrane"/>
    <property type="evidence" value="ECO:0007669"/>
    <property type="project" value="TreeGrafter"/>
</dbReference>
<feature type="compositionally biased region" description="Basic and acidic residues" evidence="1">
    <location>
        <begin position="110"/>
        <end position="131"/>
    </location>
</feature>
<dbReference type="Proteomes" id="UP000005240">
    <property type="component" value="Unassembled WGS sequence"/>
</dbReference>
<dbReference type="PANTHER" id="PTHR28080">
    <property type="entry name" value="PEROXISOMAL BIOGENESIS FACTOR 3"/>
    <property type="match status" value="1"/>
</dbReference>